<accession>A0A069QIE4</accession>
<evidence type="ECO:0000313" key="2">
    <source>
        <dbReference type="Proteomes" id="UP000027442"/>
    </source>
</evidence>
<organism evidence="1 2">
    <name type="scientific">Hoylesella loescheii DSM 19665 = JCM 12249 = ATCC 15930</name>
    <dbReference type="NCBI Taxonomy" id="1122985"/>
    <lineage>
        <taxon>Bacteria</taxon>
        <taxon>Pseudomonadati</taxon>
        <taxon>Bacteroidota</taxon>
        <taxon>Bacteroidia</taxon>
        <taxon>Bacteroidales</taxon>
        <taxon>Prevotellaceae</taxon>
        <taxon>Hoylesella</taxon>
    </lineage>
</organism>
<dbReference type="Proteomes" id="UP000027442">
    <property type="component" value="Unassembled WGS sequence"/>
</dbReference>
<reference evidence="1 2" key="1">
    <citation type="submission" date="2013-08" db="EMBL/GenBank/DDBJ databases">
        <authorList>
            <person name="Weinstock G."/>
            <person name="Sodergren E."/>
            <person name="Wylie T."/>
            <person name="Fulton L."/>
            <person name="Fulton R."/>
            <person name="Fronick C."/>
            <person name="O'Laughlin M."/>
            <person name="Godfrey J."/>
            <person name="Miner T."/>
            <person name="Herter B."/>
            <person name="Appelbaum E."/>
            <person name="Cordes M."/>
            <person name="Lek S."/>
            <person name="Wollam A."/>
            <person name="Pepin K.H."/>
            <person name="Palsikar V.B."/>
            <person name="Mitreva M."/>
            <person name="Wilson R.K."/>
        </authorList>
    </citation>
    <scope>NUCLEOTIDE SEQUENCE [LARGE SCALE GENOMIC DNA]</scope>
    <source>
        <strain evidence="1 2">ATCC 15930</strain>
    </source>
</reference>
<gene>
    <name evidence="1" type="ORF">HMPREF1991_02094</name>
</gene>
<dbReference type="HOGENOM" id="CLU_3220146_0_0_10"/>
<keyword evidence="2" id="KW-1185">Reference proteome</keyword>
<dbReference type="AlphaFoldDB" id="A0A069QIE4"/>
<name>A0A069QIE4_HOYLO</name>
<dbReference type="PATRIC" id="fig|1122985.7.peg.2172"/>
<evidence type="ECO:0000313" key="1">
    <source>
        <dbReference type="EMBL" id="KDR51814.1"/>
    </source>
</evidence>
<proteinExistence type="predicted"/>
<sequence length="44" mass="4955">MCIGVPFLLGGSPVVAVLRLFRHVERQCALLSRSYGFMFLLLLM</sequence>
<dbReference type="EMBL" id="JNGW01000090">
    <property type="protein sequence ID" value="KDR51814.1"/>
    <property type="molecule type" value="Genomic_DNA"/>
</dbReference>
<comment type="caution">
    <text evidence="1">The sequence shown here is derived from an EMBL/GenBank/DDBJ whole genome shotgun (WGS) entry which is preliminary data.</text>
</comment>
<protein>
    <submittedName>
        <fullName evidence="1">Uncharacterized protein</fullName>
    </submittedName>
</protein>